<evidence type="ECO:0000256" key="2">
    <source>
        <dbReference type="ARBA" id="ARBA00023125"/>
    </source>
</evidence>
<gene>
    <name evidence="7" type="ORF">WN51_10385</name>
</gene>
<keyword evidence="8" id="KW-1185">Reference proteome</keyword>
<dbReference type="InterPro" id="IPR001356">
    <property type="entry name" value="HD"/>
</dbReference>
<name>A0A0N0BI67_9HYME</name>
<dbReference type="Gene3D" id="1.10.10.60">
    <property type="entry name" value="Homeodomain-like"/>
    <property type="match status" value="1"/>
</dbReference>
<dbReference type="STRING" id="166423.A0A0N0BI67"/>
<dbReference type="Pfam" id="PF05920">
    <property type="entry name" value="Homeobox_KN"/>
    <property type="match status" value="1"/>
</dbReference>
<evidence type="ECO:0000256" key="4">
    <source>
        <dbReference type="ARBA" id="ARBA00023242"/>
    </source>
</evidence>
<proteinExistence type="predicted"/>
<protein>
    <submittedName>
        <fullName evidence="7">Homeobox protein homothorax</fullName>
    </submittedName>
</protein>
<dbReference type="GO" id="GO:0000987">
    <property type="term" value="F:cis-regulatory region sequence-specific DNA binding"/>
    <property type="evidence" value="ECO:0007669"/>
    <property type="project" value="UniProtKB-ARBA"/>
</dbReference>
<dbReference type="InterPro" id="IPR009057">
    <property type="entry name" value="Homeodomain-like_sf"/>
</dbReference>
<feature type="domain" description="KN homeodomain" evidence="6">
    <location>
        <begin position="778"/>
        <end position="804"/>
    </location>
</feature>
<sequence length="807" mass="90286">MTWKISKKKKEKQEFQDSKTLSDFQRNVKVDSVETEHLPNAHKSTSCNNSTIVHTGNSASLLNRIFGECYLPIARIDTSPLASRLLHFSPTQSLLALMPSYTCIPVTKKSSLSQLTFPRIQHSNSIPFREKSQPKARSGSVSHRRVHKFTTPSHKDSLRSARSRENFLLAVLVNFPWCRGASRIVAANRSNGSKPAAIFHRDKAFSNDAGLALAIGQDHAILGGEKPMDVRSVSNFPKIGGSVSVFECGRDAFKCLNDSFPREKVLAKSRDSEADFDLEISIIHQTPKRGHFRVITVNKLRYLDRTLSCLNMKELKYEVLSVLFPYRGFTDEILFLSEYTVAPKIGLQGNYLETEQSANQTPKNDVEHGQIHGVNCQEIIFISVYRLWFIFERRWTRKHGARKTKDIHLGRRQCEKPVINGKWCPRREWSSPPDAQRAASDARRGVLYSSVFLGSPGGVTVAGGVSERKGEMVEGLKTRGRERRWTIDGGVCVWRVEIADRWTLEQSRRHVTIRRVKRGKEQEGKGSKETKKEGDSPINQVPAMGGHTADQKRLQRFITVQVFQQRTNELKFPLAAGDASNASIGSGEGTGEEDDDSSGKKNQKKRGIFPKVATNILRAWLFQHLTSSSHGCKFSKLSNERDVKDVEIYPPASVEALPLPSYDLAVLLAELNPASSWMPSGNDNVSSRDIADLSRTGSKADRVGSAGRSVIYADDREDVGRDQAVGGTISAIQNSVLFSFLSIGGQVPKFVSKWEELKFDNNRENLSSVNMLTIALRAHPYPSEDQKKQLAQDTGLTILQVNNWTFF</sequence>
<dbReference type="GO" id="GO:0001654">
    <property type="term" value="P:eye development"/>
    <property type="evidence" value="ECO:0007669"/>
    <property type="project" value="UniProtKB-ARBA"/>
</dbReference>
<keyword evidence="2 7" id="KW-0238">DNA-binding</keyword>
<reference evidence="7 8" key="1">
    <citation type="submission" date="2015-07" db="EMBL/GenBank/DDBJ databases">
        <title>The genome of Melipona quadrifasciata.</title>
        <authorList>
            <person name="Pan H."/>
            <person name="Kapheim K."/>
        </authorList>
    </citation>
    <scope>NUCLEOTIDE SEQUENCE [LARGE SCALE GENOMIC DNA]</scope>
    <source>
        <strain evidence="7">0111107301</strain>
        <tissue evidence="7">Whole body</tissue>
    </source>
</reference>
<dbReference type="GO" id="GO:0009887">
    <property type="term" value="P:animal organ morphogenesis"/>
    <property type="evidence" value="ECO:0007669"/>
    <property type="project" value="UniProtKB-ARBA"/>
</dbReference>
<keyword evidence="4" id="KW-0539">Nucleus</keyword>
<dbReference type="EMBL" id="KQ435736">
    <property type="protein sequence ID" value="KOX76991.1"/>
    <property type="molecule type" value="Genomic_DNA"/>
</dbReference>
<dbReference type="GO" id="GO:0048646">
    <property type="term" value="P:anatomical structure formation involved in morphogenesis"/>
    <property type="evidence" value="ECO:0007669"/>
    <property type="project" value="UniProtKB-ARBA"/>
</dbReference>
<evidence type="ECO:0000256" key="3">
    <source>
        <dbReference type="ARBA" id="ARBA00023155"/>
    </source>
</evidence>
<keyword evidence="3 7" id="KW-0371">Homeobox</keyword>
<evidence type="ECO:0000259" key="6">
    <source>
        <dbReference type="Pfam" id="PF05920"/>
    </source>
</evidence>
<feature type="region of interest" description="Disordered" evidence="5">
    <location>
        <begin position="515"/>
        <end position="549"/>
    </location>
</feature>
<dbReference type="GO" id="GO:0005634">
    <property type="term" value="C:nucleus"/>
    <property type="evidence" value="ECO:0007669"/>
    <property type="project" value="UniProtKB-SubCell"/>
</dbReference>
<evidence type="ECO:0000256" key="5">
    <source>
        <dbReference type="SAM" id="MobiDB-lite"/>
    </source>
</evidence>
<evidence type="ECO:0000256" key="1">
    <source>
        <dbReference type="ARBA" id="ARBA00004123"/>
    </source>
</evidence>
<feature type="compositionally biased region" description="Basic and acidic residues" evidence="5">
    <location>
        <begin position="519"/>
        <end position="535"/>
    </location>
</feature>
<comment type="subcellular location">
    <subcellularLocation>
        <location evidence="1">Nucleus</location>
    </subcellularLocation>
</comment>
<dbReference type="PANTHER" id="PTHR11850">
    <property type="entry name" value="HOMEOBOX PROTEIN TRANSCRIPTION FACTORS"/>
    <property type="match status" value="1"/>
</dbReference>
<dbReference type="InterPro" id="IPR008422">
    <property type="entry name" value="KN_HD"/>
</dbReference>
<evidence type="ECO:0000313" key="7">
    <source>
        <dbReference type="EMBL" id="KOX76991.1"/>
    </source>
</evidence>
<evidence type="ECO:0000313" key="8">
    <source>
        <dbReference type="Proteomes" id="UP000053105"/>
    </source>
</evidence>
<feature type="region of interest" description="Disordered" evidence="5">
    <location>
        <begin position="126"/>
        <end position="157"/>
    </location>
</feature>
<dbReference type="GO" id="GO:0006355">
    <property type="term" value="P:regulation of DNA-templated transcription"/>
    <property type="evidence" value="ECO:0007669"/>
    <property type="project" value="InterPro"/>
</dbReference>
<dbReference type="AlphaFoldDB" id="A0A0N0BI67"/>
<organism evidence="7 8">
    <name type="scientific">Melipona quadrifasciata</name>
    <dbReference type="NCBI Taxonomy" id="166423"/>
    <lineage>
        <taxon>Eukaryota</taxon>
        <taxon>Metazoa</taxon>
        <taxon>Ecdysozoa</taxon>
        <taxon>Arthropoda</taxon>
        <taxon>Hexapoda</taxon>
        <taxon>Insecta</taxon>
        <taxon>Pterygota</taxon>
        <taxon>Neoptera</taxon>
        <taxon>Endopterygota</taxon>
        <taxon>Hymenoptera</taxon>
        <taxon>Apocrita</taxon>
        <taxon>Aculeata</taxon>
        <taxon>Apoidea</taxon>
        <taxon>Anthophila</taxon>
        <taxon>Apidae</taxon>
        <taxon>Melipona</taxon>
    </lineage>
</organism>
<feature type="region of interest" description="Disordered" evidence="5">
    <location>
        <begin position="578"/>
        <end position="606"/>
    </location>
</feature>
<dbReference type="CDD" id="cd00086">
    <property type="entry name" value="homeodomain"/>
    <property type="match status" value="1"/>
</dbReference>
<dbReference type="InterPro" id="IPR050224">
    <property type="entry name" value="TALE_homeobox"/>
</dbReference>
<dbReference type="Proteomes" id="UP000053105">
    <property type="component" value="Unassembled WGS sequence"/>
</dbReference>
<dbReference type="SUPFAM" id="SSF46689">
    <property type="entry name" value="Homeodomain-like"/>
    <property type="match status" value="1"/>
</dbReference>
<dbReference type="OrthoDB" id="10056939at2759"/>
<accession>A0A0N0BI67</accession>